<organism evidence="2 3">
    <name type="scientific">Streptomyces boetiae</name>
    <dbReference type="NCBI Taxonomy" id="3075541"/>
    <lineage>
        <taxon>Bacteria</taxon>
        <taxon>Bacillati</taxon>
        <taxon>Actinomycetota</taxon>
        <taxon>Actinomycetes</taxon>
        <taxon>Kitasatosporales</taxon>
        <taxon>Streptomycetaceae</taxon>
        <taxon>Streptomyces</taxon>
    </lineage>
</organism>
<gene>
    <name evidence="2" type="ORF">RM780_15310</name>
</gene>
<dbReference type="Proteomes" id="UP001183388">
    <property type="component" value="Unassembled WGS sequence"/>
</dbReference>
<name>A0ABU2L9S3_9ACTN</name>
<keyword evidence="3" id="KW-1185">Reference proteome</keyword>
<feature type="region of interest" description="Disordered" evidence="1">
    <location>
        <begin position="72"/>
        <end position="117"/>
    </location>
</feature>
<sequence>MTELRTRYAETADASAAYDEAGGRLRALHARAESRDARLARARRELDRAREPAGALARAQYRAGPRLPAGLRLLLGGASPHEEAVARGPSAPRSPGSPARPAPSAGPRARPRRPAPS</sequence>
<dbReference type="RefSeq" id="WP_311631265.1">
    <property type="nucleotide sequence ID" value="NZ_JAVREN010000020.1"/>
</dbReference>
<reference evidence="3" key="1">
    <citation type="submission" date="2023-07" db="EMBL/GenBank/DDBJ databases">
        <title>30 novel species of actinomycetes from the DSMZ collection.</title>
        <authorList>
            <person name="Nouioui I."/>
        </authorList>
    </citation>
    <scope>NUCLEOTIDE SEQUENCE [LARGE SCALE GENOMIC DNA]</scope>
    <source>
        <strain evidence="3">DSM 44917</strain>
    </source>
</reference>
<feature type="compositionally biased region" description="Low complexity" evidence="1">
    <location>
        <begin position="86"/>
        <end position="108"/>
    </location>
</feature>
<evidence type="ECO:0000313" key="3">
    <source>
        <dbReference type="Proteomes" id="UP001183388"/>
    </source>
</evidence>
<evidence type="ECO:0000256" key="1">
    <source>
        <dbReference type="SAM" id="MobiDB-lite"/>
    </source>
</evidence>
<dbReference type="EMBL" id="JAVREN010000020">
    <property type="protein sequence ID" value="MDT0308320.1"/>
    <property type="molecule type" value="Genomic_DNA"/>
</dbReference>
<comment type="caution">
    <text evidence="2">The sequence shown here is derived from an EMBL/GenBank/DDBJ whole genome shotgun (WGS) entry which is preliminary data.</text>
</comment>
<accession>A0ABU2L9S3</accession>
<proteinExistence type="predicted"/>
<evidence type="ECO:0000313" key="2">
    <source>
        <dbReference type="EMBL" id="MDT0308320.1"/>
    </source>
</evidence>
<protein>
    <submittedName>
        <fullName evidence="2">Uncharacterized protein</fullName>
    </submittedName>
</protein>